<dbReference type="AlphaFoldDB" id="A0A2P5EPS2"/>
<sequence length="165" mass="17694">MATLPWASHCPIDSLKGTCGCLMIGFILLQILIARNAIDPKSLVAFNLKKSLLVCAPIANGSMGQLLASMAEAKAEGADLVELRMISCCFPTSPKLRSSSSKELCLQFSLLAMKLPSDIPGKDDGISKGISSTSLRCSPMSRSTKQMREDEVDEAILAAAYKKIR</sequence>
<proteinExistence type="predicted"/>
<gene>
    <name evidence="1" type="ORF">TorRG33x02_167460</name>
</gene>
<dbReference type="OrthoDB" id="1600905at2759"/>
<evidence type="ECO:0000313" key="1">
    <source>
        <dbReference type="EMBL" id="PON87568.1"/>
    </source>
</evidence>
<protein>
    <submittedName>
        <fullName evidence="1">Aldolase-type TIM barrel</fullName>
    </submittedName>
</protein>
<dbReference type="Proteomes" id="UP000237000">
    <property type="component" value="Unassembled WGS sequence"/>
</dbReference>
<dbReference type="InParanoid" id="A0A2P5EPS2"/>
<dbReference type="EMBL" id="JXTC01000116">
    <property type="protein sequence ID" value="PON87568.1"/>
    <property type="molecule type" value="Genomic_DNA"/>
</dbReference>
<evidence type="ECO:0000313" key="2">
    <source>
        <dbReference type="Proteomes" id="UP000237000"/>
    </source>
</evidence>
<comment type="caution">
    <text evidence="1">The sequence shown here is derived from an EMBL/GenBank/DDBJ whole genome shotgun (WGS) entry which is preliminary data.</text>
</comment>
<accession>A0A2P5EPS2</accession>
<reference evidence="2" key="1">
    <citation type="submission" date="2016-06" db="EMBL/GenBank/DDBJ databases">
        <title>Parallel loss of symbiosis genes in relatives of nitrogen-fixing non-legume Parasponia.</title>
        <authorList>
            <person name="Van Velzen R."/>
            <person name="Holmer R."/>
            <person name="Bu F."/>
            <person name="Rutten L."/>
            <person name="Van Zeijl A."/>
            <person name="Liu W."/>
            <person name="Santuari L."/>
            <person name="Cao Q."/>
            <person name="Sharma T."/>
            <person name="Shen D."/>
            <person name="Roswanjaya Y."/>
            <person name="Wardhani T."/>
            <person name="Kalhor M.S."/>
            <person name="Jansen J."/>
            <person name="Van den Hoogen J."/>
            <person name="Gungor B."/>
            <person name="Hartog M."/>
            <person name="Hontelez J."/>
            <person name="Verver J."/>
            <person name="Yang W.-C."/>
            <person name="Schijlen E."/>
            <person name="Repin R."/>
            <person name="Schilthuizen M."/>
            <person name="Schranz E."/>
            <person name="Heidstra R."/>
            <person name="Miyata K."/>
            <person name="Fedorova E."/>
            <person name="Kohlen W."/>
            <person name="Bisseling T."/>
            <person name="Smit S."/>
            <person name="Geurts R."/>
        </authorList>
    </citation>
    <scope>NUCLEOTIDE SEQUENCE [LARGE SCALE GENOMIC DNA]</scope>
    <source>
        <strain evidence="2">cv. RG33-2</strain>
    </source>
</reference>
<organism evidence="1 2">
    <name type="scientific">Trema orientale</name>
    <name type="common">Charcoal tree</name>
    <name type="synonym">Celtis orientalis</name>
    <dbReference type="NCBI Taxonomy" id="63057"/>
    <lineage>
        <taxon>Eukaryota</taxon>
        <taxon>Viridiplantae</taxon>
        <taxon>Streptophyta</taxon>
        <taxon>Embryophyta</taxon>
        <taxon>Tracheophyta</taxon>
        <taxon>Spermatophyta</taxon>
        <taxon>Magnoliopsida</taxon>
        <taxon>eudicotyledons</taxon>
        <taxon>Gunneridae</taxon>
        <taxon>Pentapetalae</taxon>
        <taxon>rosids</taxon>
        <taxon>fabids</taxon>
        <taxon>Rosales</taxon>
        <taxon>Cannabaceae</taxon>
        <taxon>Trema</taxon>
    </lineage>
</organism>
<keyword evidence="2" id="KW-1185">Reference proteome</keyword>
<name>A0A2P5EPS2_TREOI</name>